<sequence>MSAGHMDLNGGREESGPGGASRGKATVLALGKAFPGQVLLQEHIVNSYLHNTNCDDAATREKLERLCKNTTVKTRYTVISREILDKYPELATEGSPTITQRLDIANAARAPPPGGDLRLAARLGLRPDAGRVALYFHGCYGGVTGLRVAKDIAENNPGSRVLVATSETTILGFRPPNPSRPYDLVGAALFGDGAAAAIVGTDPVPGVEFPFMELDHAVQQFLPGTHNVIDGRISEEGIYFKLGRDLPQMIENHIESFCKVLMEKAGLKKGFNELFWAVHPGGPAILNRVESSLGLRPEKLQSSRRALMDYGNASSNTVFYVMDYMREELKMKKKNEGKGEEWGLVLAFGPGITFEGIVVRSLQ</sequence>
<evidence type="ECO:0000259" key="6">
    <source>
        <dbReference type="Pfam" id="PF00195"/>
    </source>
</evidence>
<evidence type="ECO:0008006" key="9">
    <source>
        <dbReference type="Google" id="ProtNLM"/>
    </source>
</evidence>
<dbReference type="Gene3D" id="3.40.47.10">
    <property type="match status" value="3"/>
</dbReference>
<evidence type="ECO:0000256" key="5">
    <source>
        <dbReference type="SAM" id="MobiDB-lite"/>
    </source>
</evidence>
<dbReference type="PANTHER" id="PTHR11877">
    <property type="entry name" value="HYDROXYMETHYLGLUTARYL-COA SYNTHASE"/>
    <property type="match status" value="1"/>
</dbReference>
<proteinExistence type="inferred from homology"/>
<evidence type="ECO:0000256" key="3">
    <source>
        <dbReference type="PIRSR" id="PIRSR000451-1"/>
    </source>
</evidence>
<feature type="domain" description="Chalcone/stilbene synthase N-terminal" evidence="6">
    <location>
        <begin position="113"/>
        <end position="203"/>
    </location>
</feature>
<comment type="similarity">
    <text evidence="1 4">Belongs to the thiolase-like superfamily. Chalcone/stilbene synthases family.</text>
</comment>
<evidence type="ECO:0000259" key="7">
    <source>
        <dbReference type="Pfam" id="PF02797"/>
    </source>
</evidence>
<feature type="domain" description="Chalcone/stilbene synthase N-terminal" evidence="6">
    <location>
        <begin position="20"/>
        <end position="108"/>
    </location>
</feature>
<reference evidence="8" key="1">
    <citation type="submission" date="2020-07" db="EMBL/GenBank/DDBJ databases">
        <authorList>
            <person name="Lin J."/>
        </authorList>
    </citation>
    <scope>NUCLEOTIDE SEQUENCE</scope>
</reference>
<protein>
    <recommendedName>
        <fullName evidence="9">Chalcone synthase</fullName>
    </recommendedName>
</protein>
<dbReference type="PIRSF" id="PIRSF000451">
    <property type="entry name" value="PKS_III"/>
    <property type="match status" value="1"/>
</dbReference>
<dbReference type="GO" id="GO:0016747">
    <property type="term" value="F:acyltransferase activity, transferring groups other than amino-acyl groups"/>
    <property type="evidence" value="ECO:0007669"/>
    <property type="project" value="InterPro"/>
</dbReference>
<dbReference type="PANTHER" id="PTHR11877:SF46">
    <property type="entry name" value="TYPE III POLYKETIDE SYNTHASE A"/>
    <property type="match status" value="1"/>
</dbReference>
<name>A0A6V7PZP4_ANACO</name>
<dbReference type="InterPro" id="IPR011141">
    <property type="entry name" value="Polyketide_synthase_type-III"/>
</dbReference>
<dbReference type="FunFam" id="3.40.47.10:FF:000014">
    <property type="entry name" value="Chalcone synthase 1"/>
    <property type="match status" value="1"/>
</dbReference>
<dbReference type="AlphaFoldDB" id="A0A6V7PZP4"/>
<keyword evidence="4" id="KW-0012">Acyltransferase</keyword>
<feature type="region of interest" description="Disordered" evidence="5">
    <location>
        <begin position="1"/>
        <end position="23"/>
    </location>
</feature>
<dbReference type="GO" id="GO:0030639">
    <property type="term" value="P:polyketide biosynthetic process"/>
    <property type="evidence" value="ECO:0007669"/>
    <property type="project" value="TreeGrafter"/>
</dbReference>
<organism evidence="8">
    <name type="scientific">Ananas comosus var. bracteatus</name>
    <name type="common">red pineapple</name>
    <dbReference type="NCBI Taxonomy" id="296719"/>
    <lineage>
        <taxon>Eukaryota</taxon>
        <taxon>Viridiplantae</taxon>
        <taxon>Streptophyta</taxon>
        <taxon>Embryophyta</taxon>
        <taxon>Tracheophyta</taxon>
        <taxon>Spermatophyta</taxon>
        <taxon>Magnoliopsida</taxon>
        <taxon>Liliopsida</taxon>
        <taxon>Poales</taxon>
        <taxon>Bromeliaceae</taxon>
        <taxon>Bromelioideae</taxon>
        <taxon>Ananas</taxon>
    </lineage>
</organism>
<evidence type="ECO:0000256" key="2">
    <source>
        <dbReference type="ARBA" id="ARBA00022679"/>
    </source>
</evidence>
<dbReference type="Pfam" id="PF00195">
    <property type="entry name" value="Chal_sti_synt_N"/>
    <property type="match status" value="2"/>
</dbReference>
<gene>
    <name evidence="8" type="ORF">CB5_LOCUS19426</name>
</gene>
<feature type="active site" description="Acyl-thioester intermediate" evidence="3">
    <location>
        <position position="139"/>
    </location>
</feature>
<evidence type="ECO:0000256" key="1">
    <source>
        <dbReference type="ARBA" id="ARBA00005531"/>
    </source>
</evidence>
<evidence type="ECO:0000256" key="4">
    <source>
        <dbReference type="RuleBase" id="RU003633"/>
    </source>
</evidence>
<dbReference type="InterPro" id="IPR016039">
    <property type="entry name" value="Thiolase-like"/>
</dbReference>
<dbReference type="CDD" id="cd00831">
    <property type="entry name" value="CHS_like"/>
    <property type="match status" value="1"/>
</dbReference>
<dbReference type="InterPro" id="IPR001099">
    <property type="entry name" value="Chalcone/stilbene_synt_N"/>
</dbReference>
<dbReference type="Pfam" id="PF02797">
    <property type="entry name" value="Chal_sti_synt_C"/>
    <property type="match status" value="1"/>
</dbReference>
<keyword evidence="2 4" id="KW-0808">Transferase</keyword>
<dbReference type="SUPFAM" id="SSF53901">
    <property type="entry name" value="Thiolase-like"/>
    <property type="match status" value="2"/>
</dbReference>
<accession>A0A6V7PZP4</accession>
<feature type="domain" description="Chalcone/stilbene synthase C-terminal" evidence="7">
    <location>
        <begin position="213"/>
        <end position="362"/>
    </location>
</feature>
<dbReference type="EMBL" id="LR862153">
    <property type="protein sequence ID" value="CAD1836215.1"/>
    <property type="molecule type" value="Genomic_DNA"/>
</dbReference>
<evidence type="ECO:0000313" key="8">
    <source>
        <dbReference type="EMBL" id="CAD1836215.1"/>
    </source>
</evidence>
<dbReference type="InterPro" id="IPR012328">
    <property type="entry name" value="Chalcone/stilbene_synt_C"/>
</dbReference>